<evidence type="ECO:0000256" key="1">
    <source>
        <dbReference type="ARBA" id="ARBA00009388"/>
    </source>
</evidence>
<dbReference type="Pfam" id="PF07504">
    <property type="entry name" value="FTP"/>
    <property type="match status" value="1"/>
</dbReference>
<dbReference type="NCBIfam" id="TIGR04183">
    <property type="entry name" value="Por_Secre_tail"/>
    <property type="match status" value="1"/>
</dbReference>
<dbReference type="Pfam" id="PF18962">
    <property type="entry name" value="Por_Secre_tail"/>
    <property type="match status" value="1"/>
</dbReference>
<dbReference type="GO" id="GO:0046872">
    <property type="term" value="F:metal ion binding"/>
    <property type="evidence" value="ECO:0007669"/>
    <property type="project" value="UniProtKB-KW"/>
</dbReference>
<dbReference type="InterPro" id="IPR027268">
    <property type="entry name" value="Peptidase_M4/M1_CTD_sf"/>
</dbReference>
<protein>
    <recommendedName>
        <fullName evidence="15">Bacillolysin</fullName>
    </recommendedName>
</protein>
<keyword evidence="6" id="KW-0862">Zinc</keyword>
<evidence type="ECO:0000256" key="7">
    <source>
        <dbReference type="ARBA" id="ARBA00023049"/>
    </source>
</evidence>
<evidence type="ECO:0000313" key="13">
    <source>
        <dbReference type="EMBL" id="GAL87018.1"/>
    </source>
</evidence>
<keyword evidence="4" id="KW-0732">Signal</keyword>
<dbReference type="RefSeq" id="WP_052430396.1">
    <property type="nucleotide sequence ID" value="NZ_BBLT01000010.1"/>
</dbReference>
<accession>A0A098LLJ6</accession>
<feature type="active site" evidence="8">
    <location>
        <position position="432"/>
    </location>
</feature>
<sequence length="1007" mass="111770">MKKISCFLFITILTIKGAISQNSRPDLFSSKKRNPKTSTYFRNASETTIDGRLNRNALPYFLNSIPSIQGNTSFLISLDQGKKTPYFIKRKPSEIKNTRKISLVSPELCKKEAANFLIEVTPVLKFHNNTNEFEILNNQEGDLRHIRFVQKIAGIPVLGCDGVIHLNEDGTHTFHGHIENVPANLNANPSVSADQVVETALNDLKKTVVVRTLTLEEKQILEYKGPEAKLVILPRSELIKVYEIAWEISIRPNLIDHYHFYVSAVTGKIIFKENHTCTAIHATGTAPDLNGINQTLTSYQKDGTYYLIDTSNPMFSAKSVLPEQPIGAIWTMTAGNTDLTNIAQITSSSASAWTPTAVSAHSNAKICYDYFKNTHNRNSLNGQGGNIISVINVTDGGKSMENAYWNGKLMAYGNGGSYFKPLAGALDVAAHEMTHGVIQNSCNLRYSGQSGAINESLADIFGALVDRDDWKIGESITKNLTLFPSGALRDLSNPHNGGSSKSDYCWQPQHMDEFVITSSDNGGVHINSGIPNRAFYLYATQVTKEKAEKVYYLAMTKYLFASSRFIDLRISVVSAAAELYGENSNEVAQAKSAFDQVGILEGQGTKVEDTLPENPGDEYLLVTKTIKDNYRLETIKTSTSVRTLITSTKVGRKPSISDNGRVMYFVTPEGAIKQIYTGSNDESIFDNSRKWNNVSVSKDGTKIAAVTDDEDSSIYVRKTTAESPWIRFILYNPTFTQDSIRSKGPKYADALEWDHPGESIMYDCYNVIKGDKDSIVFWDVNFIKVWDNAENDFSDGTVTKLYADLPQDISIGNPSFSKNSPHIVVYEIIDESVGYVDMISTNLETSEGSFILGGNNGMLCFPSYSKSDARIGFTTWAPSGQDTIFAYVNMDVDKITPKNGFYSSISGKYFNYYANGDRVLGNDPIKSLDYKIYPNPFDNNNITIDFNPIGATEIVLINSLGQNIYQENLNLNGFIHHHITLPELKAGTYIIKIISKDGIFTSKLIKL</sequence>
<dbReference type="AlphaFoldDB" id="A0A098LLJ6"/>
<dbReference type="SUPFAM" id="SSF82171">
    <property type="entry name" value="DPP6 N-terminal domain-like"/>
    <property type="match status" value="1"/>
</dbReference>
<dbReference type="Proteomes" id="UP000030185">
    <property type="component" value="Unassembled WGS sequence"/>
</dbReference>
<dbReference type="eggNOG" id="COG3227">
    <property type="taxonomic scope" value="Bacteria"/>
</dbReference>
<evidence type="ECO:0000259" key="9">
    <source>
        <dbReference type="Pfam" id="PF01447"/>
    </source>
</evidence>
<comment type="caution">
    <text evidence="13">The sequence shown here is derived from an EMBL/GenBank/DDBJ whole genome shotgun (WGS) entry which is preliminary data.</text>
</comment>
<dbReference type="InterPro" id="IPR001570">
    <property type="entry name" value="Peptidase_M4_C_domain"/>
</dbReference>
<keyword evidence="7" id="KW-0482">Metalloprotease</keyword>
<reference evidence="13 14" key="1">
    <citation type="submission" date="2014-09" db="EMBL/GenBank/DDBJ databases">
        <title>Sporocytophaga myxococcoides PG-01 genome sequencing.</title>
        <authorList>
            <person name="Liu L."/>
            <person name="Gao P.J."/>
            <person name="Chen G.J."/>
            <person name="Wang L.S."/>
        </authorList>
    </citation>
    <scope>NUCLEOTIDE SEQUENCE [LARGE SCALE GENOMIC DNA]</scope>
    <source>
        <strain evidence="13 14">PG-01</strain>
    </source>
</reference>
<evidence type="ECO:0000313" key="14">
    <source>
        <dbReference type="Proteomes" id="UP000030185"/>
    </source>
</evidence>
<evidence type="ECO:0000256" key="4">
    <source>
        <dbReference type="ARBA" id="ARBA00022729"/>
    </source>
</evidence>
<dbReference type="InterPro" id="IPR023612">
    <property type="entry name" value="Peptidase_M4"/>
</dbReference>
<evidence type="ECO:0008006" key="15">
    <source>
        <dbReference type="Google" id="ProtNLM"/>
    </source>
</evidence>
<evidence type="ECO:0000256" key="6">
    <source>
        <dbReference type="ARBA" id="ARBA00022833"/>
    </source>
</evidence>
<dbReference type="CDD" id="cd09597">
    <property type="entry name" value="M4_TLP"/>
    <property type="match status" value="1"/>
</dbReference>
<keyword evidence="3" id="KW-0479">Metal-binding</keyword>
<dbReference type="GO" id="GO:0006508">
    <property type="term" value="P:proteolysis"/>
    <property type="evidence" value="ECO:0007669"/>
    <property type="project" value="UniProtKB-KW"/>
</dbReference>
<dbReference type="GO" id="GO:0004222">
    <property type="term" value="F:metalloendopeptidase activity"/>
    <property type="evidence" value="ECO:0007669"/>
    <property type="project" value="InterPro"/>
</dbReference>
<proteinExistence type="inferred from homology"/>
<dbReference type="PANTHER" id="PTHR33794">
    <property type="entry name" value="BACILLOLYSIN"/>
    <property type="match status" value="1"/>
</dbReference>
<feature type="domain" description="Peptidase M4 C-terminal" evidence="10">
    <location>
        <begin position="443"/>
        <end position="599"/>
    </location>
</feature>
<feature type="active site" description="Proton donor" evidence="8">
    <location>
        <position position="525"/>
    </location>
</feature>
<evidence type="ECO:0000256" key="8">
    <source>
        <dbReference type="PIRSR" id="PIRSR623612-1"/>
    </source>
</evidence>
<dbReference type="InterPro" id="IPR050728">
    <property type="entry name" value="Zinc_Metalloprotease_M4"/>
</dbReference>
<evidence type="ECO:0000256" key="5">
    <source>
        <dbReference type="ARBA" id="ARBA00022801"/>
    </source>
</evidence>
<dbReference type="STRING" id="153721.MYP_4248"/>
<dbReference type="Gene3D" id="3.10.170.10">
    <property type="match status" value="1"/>
</dbReference>
<dbReference type="Gene3D" id="1.10.390.10">
    <property type="entry name" value="Neutral Protease Domain 2"/>
    <property type="match status" value="1"/>
</dbReference>
<dbReference type="InterPro" id="IPR026444">
    <property type="entry name" value="Secre_tail"/>
</dbReference>
<feature type="domain" description="Peptidase M4" evidence="9">
    <location>
        <begin position="284"/>
        <end position="439"/>
    </location>
</feature>
<evidence type="ECO:0000256" key="3">
    <source>
        <dbReference type="ARBA" id="ARBA00022723"/>
    </source>
</evidence>
<comment type="similarity">
    <text evidence="1">Belongs to the peptidase M4 family.</text>
</comment>
<organism evidence="13 14">
    <name type="scientific">Sporocytophaga myxococcoides</name>
    <dbReference type="NCBI Taxonomy" id="153721"/>
    <lineage>
        <taxon>Bacteria</taxon>
        <taxon>Pseudomonadati</taxon>
        <taxon>Bacteroidota</taxon>
        <taxon>Cytophagia</taxon>
        <taxon>Cytophagales</taxon>
        <taxon>Cytophagaceae</taxon>
        <taxon>Sporocytophaga</taxon>
    </lineage>
</organism>
<evidence type="ECO:0000259" key="12">
    <source>
        <dbReference type="Pfam" id="PF18962"/>
    </source>
</evidence>
<evidence type="ECO:0000259" key="10">
    <source>
        <dbReference type="Pfam" id="PF02868"/>
    </source>
</evidence>
<dbReference type="PANTHER" id="PTHR33794:SF1">
    <property type="entry name" value="BACILLOLYSIN"/>
    <property type="match status" value="1"/>
</dbReference>
<feature type="domain" description="FTP" evidence="11">
    <location>
        <begin position="143"/>
        <end position="171"/>
    </location>
</feature>
<gene>
    <name evidence="13" type="ORF">MYP_4248</name>
</gene>
<name>A0A098LLJ6_9BACT</name>
<dbReference type="PRINTS" id="PR00730">
    <property type="entry name" value="THERMOLYSIN"/>
</dbReference>
<dbReference type="Pfam" id="PF02868">
    <property type="entry name" value="Peptidase_M4_C"/>
    <property type="match status" value="1"/>
</dbReference>
<evidence type="ECO:0000256" key="2">
    <source>
        <dbReference type="ARBA" id="ARBA00022670"/>
    </source>
</evidence>
<keyword evidence="5" id="KW-0378">Hydrolase</keyword>
<dbReference type="InterPro" id="IPR011096">
    <property type="entry name" value="FTP_domain"/>
</dbReference>
<feature type="domain" description="Secretion system C-terminal sorting" evidence="12">
    <location>
        <begin position="932"/>
        <end position="1005"/>
    </location>
</feature>
<dbReference type="Pfam" id="PF01447">
    <property type="entry name" value="Peptidase_M4"/>
    <property type="match status" value="1"/>
</dbReference>
<keyword evidence="14" id="KW-1185">Reference proteome</keyword>
<evidence type="ECO:0000259" key="11">
    <source>
        <dbReference type="Pfam" id="PF07504"/>
    </source>
</evidence>
<dbReference type="OrthoDB" id="291295at2"/>
<dbReference type="InterPro" id="IPR013856">
    <property type="entry name" value="Peptidase_M4_domain"/>
</dbReference>
<dbReference type="EMBL" id="BBLT01000010">
    <property type="protein sequence ID" value="GAL87018.1"/>
    <property type="molecule type" value="Genomic_DNA"/>
</dbReference>
<keyword evidence="2" id="KW-0645">Protease</keyword>
<dbReference type="SUPFAM" id="SSF55486">
    <property type="entry name" value="Metalloproteases ('zincins'), catalytic domain"/>
    <property type="match status" value="1"/>
</dbReference>